<gene>
    <name evidence="5" type="ORF">CFX0092_A1360</name>
</gene>
<dbReference type="PRINTS" id="PR00035">
    <property type="entry name" value="HTHGNTR"/>
</dbReference>
<dbReference type="Gene3D" id="3.40.1410.10">
    <property type="entry name" value="Chorismate lyase-like"/>
    <property type="match status" value="1"/>
</dbReference>
<protein>
    <submittedName>
        <fullName evidence="5">Transcriptional regulator</fullName>
    </submittedName>
</protein>
<keyword evidence="2" id="KW-0238">DNA-binding</keyword>
<dbReference type="PANTHER" id="PTHR44846">
    <property type="entry name" value="MANNOSYL-D-GLYCERATE TRANSPORT/METABOLISM SYSTEM REPRESSOR MNGR-RELATED"/>
    <property type="match status" value="1"/>
</dbReference>
<dbReference type="InterPro" id="IPR028978">
    <property type="entry name" value="Chorismate_lyase_/UTRA_dom_sf"/>
</dbReference>
<dbReference type="EMBL" id="LN890655">
    <property type="protein sequence ID" value="CUS03238.2"/>
    <property type="molecule type" value="Genomic_DNA"/>
</dbReference>
<dbReference type="InterPro" id="IPR011663">
    <property type="entry name" value="UTRA"/>
</dbReference>
<evidence type="ECO:0000256" key="2">
    <source>
        <dbReference type="ARBA" id="ARBA00023125"/>
    </source>
</evidence>
<dbReference type="Pfam" id="PF00392">
    <property type="entry name" value="GntR"/>
    <property type="match status" value="1"/>
</dbReference>
<accession>A0A160T2V0</accession>
<dbReference type="CDD" id="cd07377">
    <property type="entry name" value="WHTH_GntR"/>
    <property type="match status" value="1"/>
</dbReference>
<dbReference type="GO" id="GO:0045892">
    <property type="term" value="P:negative regulation of DNA-templated transcription"/>
    <property type="evidence" value="ECO:0007669"/>
    <property type="project" value="TreeGrafter"/>
</dbReference>
<feature type="domain" description="HTH gntR-type" evidence="4">
    <location>
        <begin position="6"/>
        <end position="73"/>
    </location>
</feature>
<dbReference type="PROSITE" id="PS50949">
    <property type="entry name" value="HTH_GNTR"/>
    <property type="match status" value="1"/>
</dbReference>
<dbReference type="KEGG" id="pbf:CFX0092_A1360"/>
<organism evidence="5 6">
    <name type="scientific">Candidatus Promineifilum breve</name>
    <dbReference type="NCBI Taxonomy" id="1806508"/>
    <lineage>
        <taxon>Bacteria</taxon>
        <taxon>Bacillati</taxon>
        <taxon>Chloroflexota</taxon>
        <taxon>Ardenticatenia</taxon>
        <taxon>Candidatus Promineifilales</taxon>
        <taxon>Candidatus Promineifilaceae</taxon>
        <taxon>Candidatus Promineifilum</taxon>
    </lineage>
</organism>
<keyword evidence="6" id="KW-1185">Reference proteome</keyword>
<name>A0A160T2V0_9CHLR</name>
<dbReference type="GO" id="GO:0003700">
    <property type="term" value="F:DNA-binding transcription factor activity"/>
    <property type="evidence" value="ECO:0007669"/>
    <property type="project" value="InterPro"/>
</dbReference>
<dbReference type="GO" id="GO:0003677">
    <property type="term" value="F:DNA binding"/>
    <property type="evidence" value="ECO:0007669"/>
    <property type="project" value="UniProtKB-KW"/>
</dbReference>
<reference evidence="5" key="1">
    <citation type="submission" date="2016-01" db="EMBL/GenBank/DDBJ databases">
        <authorList>
            <person name="Mcilroy J.S."/>
            <person name="Karst M S."/>
            <person name="Albertsen M."/>
        </authorList>
    </citation>
    <scope>NUCLEOTIDE SEQUENCE</scope>
    <source>
        <strain evidence="5">Cfx-K</strain>
    </source>
</reference>
<dbReference type="InterPro" id="IPR000524">
    <property type="entry name" value="Tscrpt_reg_HTH_GntR"/>
</dbReference>
<dbReference type="InterPro" id="IPR036388">
    <property type="entry name" value="WH-like_DNA-bd_sf"/>
</dbReference>
<dbReference type="OrthoDB" id="149756at2"/>
<dbReference type="PANTHER" id="PTHR44846:SF17">
    <property type="entry name" value="GNTR-FAMILY TRANSCRIPTIONAL REGULATOR"/>
    <property type="match status" value="1"/>
</dbReference>
<evidence type="ECO:0000256" key="1">
    <source>
        <dbReference type="ARBA" id="ARBA00023015"/>
    </source>
</evidence>
<evidence type="ECO:0000259" key="4">
    <source>
        <dbReference type="PROSITE" id="PS50949"/>
    </source>
</evidence>
<dbReference type="SUPFAM" id="SSF64288">
    <property type="entry name" value="Chorismate lyase-like"/>
    <property type="match status" value="1"/>
</dbReference>
<dbReference type="RefSeq" id="WP_095042761.1">
    <property type="nucleotide sequence ID" value="NZ_LN890655.1"/>
</dbReference>
<evidence type="ECO:0000313" key="6">
    <source>
        <dbReference type="Proteomes" id="UP000215027"/>
    </source>
</evidence>
<proteinExistence type="predicted"/>
<dbReference type="SMART" id="SM00345">
    <property type="entry name" value="HTH_GNTR"/>
    <property type="match status" value="1"/>
</dbReference>
<evidence type="ECO:0000256" key="3">
    <source>
        <dbReference type="ARBA" id="ARBA00023163"/>
    </source>
</evidence>
<dbReference type="InterPro" id="IPR050679">
    <property type="entry name" value="Bact_HTH_transcr_reg"/>
</dbReference>
<dbReference type="SUPFAM" id="SSF46785">
    <property type="entry name" value="Winged helix' DNA-binding domain"/>
    <property type="match status" value="1"/>
</dbReference>
<keyword evidence="1" id="KW-0805">Transcription regulation</keyword>
<dbReference type="InterPro" id="IPR036390">
    <property type="entry name" value="WH_DNA-bd_sf"/>
</dbReference>
<dbReference type="AlphaFoldDB" id="A0A160T2V0"/>
<keyword evidence="3" id="KW-0804">Transcription</keyword>
<dbReference type="Pfam" id="PF07702">
    <property type="entry name" value="UTRA"/>
    <property type="match status" value="1"/>
</dbReference>
<dbReference type="SMART" id="SM00866">
    <property type="entry name" value="UTRA"/>
    <property type="match status" value="1"/>
</dbReference>
<dbReference type="Gene3D" id="1.10.10.10">
    <property type="entry name" value="Winged helix-like DNA-binding domain superfamily/Winged helix DNA-binding domain"/>
    <property type="match status" value="1"/>
</dbReference>
<dbReference type="Proteomes" id="UP000215027">
    <property type="component" value="Chromosome I"/>
</dbReference>
<evidence type="ECO:0000313" key="5">
    <source>
        <dbReference type="EMBL" id="CUS03238.2"/>
    </source>
</evidence>
<sequence length="246" mass="27629">MLRRAPSLTDQVKTHIKDLILQGEFPGGRIPPEMELAEALGVSRTTVRDALSRLEMEGTISRRQGAGTFVNNPVLQIHSRLEEIWGYEAMLEAHGFTPSTRLIETLEISAGDSPYDAATAGDLQLAPDEPLVLVTKLFLENDAPVILTRNSIPRRLIAEPYQADDLGRPLYEFLEQFSRQRLSYYVTDIVPLAADAITADLLKIDPGTPLVSFDEIGYDDSNMPIVKAHSYFRDDLLRLRLLRRRV</sequence>